<evidence type="ECO:0000256" key="4">
    <source>
        <dbReference type="ARBA" id="ARBA00022679"/>
    </source>
</evidence>
<reference evidence="13" key="1">
    <citation type="journal article" date="2021" name="Front. Plant Sci.">
        <title>Chromosome-Scale Genome Assembly for Chinese Sour Jujube and Insights Into Its Genome Evolution and Domestication Signature.</title>
        <authorList>
            <person name="Shen L.-Y."/>
            <person name="Luo H."/>
            <person name="Wang X.-L."/>
            <person name="Wang X.-M."/>
            <person name="Qiu X.-J."/>
            <person name="Liu H."/>
            <person name="Zhou S.-S."/>
            <person name="Jia K.-H."/>
            <person name="Nie S."/>
            <person name="Bao Y.-T."/>
            <person name="Zhang R.-G."/>
            <person name="Yun Q.-Z."/>
            <person name="Chai Y.-H."/>
            <person name="Lu J.-Y."/>
            <person name="Li Y."/>
            <person name="Zhao S.-W."/>
            <person name="Mao J.-F."/>
            <person name="Jia S.-G."/>
            <person name="Mao Y.-M."/>
        </authorList>
    </citation>
    <scope>NUCLEOTIDE SEQUENCE</scope>
    <source>
        <strain evidence="13">AT0</strain>
        <tissue evidence="13">Leaf</tissue>
    </source>
</reference>
<dbReference type="InterPro" id="IPR011009">
    <property type="entry name" value="Kinase-like_dom_sf"/>
</dbReference>
<evidence type="ECO:0000256" key="2">
    <source>
        <dbReference type="ARBA" id="ARBA00012513"/>
    </source>
</evidence>
<keyword evidence="5" id="KW-0547">Nucleotide-binding</keyword>
<dbReference type="PANTHER" id="PTHR48006:SF102">
    <property type="entry name" value="LEUCINE-RICH REPEAT-CONTAINING PROTEIN DDB_G0281931-RELATED"/>
    <property type="match status" value="1"/>
</dbReference>
<organism evidence="13 14">
    <name type="scientific">Ziziphus jujuba var. spinosa</name>
    <dbReference type="NCBI Taxonomy" id="714518"/>
    <lineage>
        <taxon>Eukaryota</taxon>
        <taxon>Viridiplantae</taxon>
        <taxon>Streptophyta</taxon>
        <taxon>Embryophyta</taxon>
        <taxon>Tracheophyta</taxon>
        <taxon>Spermatophyta</taxon>
        <taxon>Magnoliopsida</taxon>
        <taxon>eudicotyledons</taxon>
        <taxon>Gunneridae</taxon>
        <taxon>Pentapetalae</taxon>
        <taxon>rosids</taxon>
        <taxon>fabids</taxon>
        <taxon>Rosales</taxon>
        <taxon>Rhamnaceae</taxon>
        <taxon>Paliureae</taxon>
        <taxon>Ziziphus</taxon>
    </lineage>
</organism>
<evidence type="ECO:0000256" key="9">
    <source>
        <dbReference type="ARBA" id="ARBA00048679"/>
    </source>
</evidence>
<evidence type="ECO:0000256" key="8">
    <source>
        <dbReference type="ARBA" id="ARBA00047899"/>
    </source>
</evidence>
<keyword evidence="10" id="KW-0812">Transmembrane</keyword>
<feature type="chain" id="PRO_5036916831" description="non-specific serine/threonine protein kinase" evidence="11">
    <location>
        <begin position="24"/>
        <end position="592"/>
    </location>
</feature>
<keyword evidence="4" id="KW-0808">Transferase</keyword>
<accession>A0A978VX50</accession>
<dbReference type="EC" id="2.7.11.1" evidence="2"/>
<dbReference type="Proteomes" id="UP000813462">
    <property type="component" value="Unassembled WGS sequence"/>
</dbReference>
<evidence type="ECO:0000313" key="14">
    <source>
        <dbReference type="Proteomes" id="UP000813462"/>
    </source>
</evidence>
<evidence type="ECO:0000256" key="7">
    <source>
        <dbReference type="ARBA" id="ARBA00022840"/>
    </source>
</evidence>
<dbReference type="EMBL" id="JAEACU010000002">
    <property type="protein sequence ID" value="KAH7543395.1"/>
    <property type="molecule type" value="Genomic_DNA"/>
</dbReference>
<evidence type="ECO:0000313" key="13">
    <source>
        <dbReference type="EMBL" id="KAH7543395.1"/>
    </source>
</evidence>
<dbReference type="Gene3D" id="1.10.510.10">
    <property type="entry name" value="Transferase(Phosphotransferase) domain 1"/>
    <property type="match status" value="1"/>
</dbReference>
<dbReference type="GO" id="GO:0005524">
    <property type="term" value="F:ATP binding"/>
    <property type="evidence" value="ECO:0007669"/>
    <property type="project" value="UniProtKB-KW"/>
</dbReference>
<dbReference type="Pfam" id="PF19160">
    <property type="entry name" value="SPARK"/>
    <property type="match status" value="1"/>
</dbReference>
<keyword evidence="7" id="KW-0067">ATP-binding</keyword>
<sequence length="592" mass="66830">MKRIYNYSLITISICLSASFVAPLDDPQGKCELDFTSYPYQPSGECILKKNEKIKAWNSIPTTRCCRNVLITLTQALAHRANETQGSIFVEQDVWTDCSIAPFRRQNSSTTLSINSCGFDQLYYNSKTKCSNLTLTNIQLQQAYNDAVSFCSRMNNEFQLCSNCSSAVLTLKNALLEFSRVKNNNKIETQVCAIAAVISVAAHRFDNVSFIQDFYGCLAGLDEFGPDFLKLKYSLAEALFAIVMAVIILGLIIVVIKRVSKERPRKRKQVKSKETAIWSGLYRFSKAEIEKAINFGNEKKCLGRGSAGQVYRGVLPSGQFVAVKHIYKNSKSDSFTREVEGLSRIRHPNLVCLFGCCIEGDEHYLVYEYCSQGNLAQHLLRKDTALTWARRVRILRDCALALRFLHHYIDGCIVHRDIKLTNILLTDNLEPKLSDFGLAKMLGMEESKVFTDVRGTIGYMDPEYMSNAKLTCASDIYSFGIVALQLLSGQKVIELDLDARDQLTRKAKDVSMGKRPLSDFEDPRLHGEVNRADFESILQIAVLCVAKSSKGRPTIDVVFDEMEKAWKNTLVDMVCLLITFHIKTLNIQINYY</sequence>
<dbReference type="Pfam" id="PF00069">
    <property type="entry name" value="Pkinase"/>
    <property type="match status" value="1"/>
</dbReference>
<comment type="catalytic activity">
    <reaction evidence="9">
        <text>L-seryl-[protein] + ATP = O-phospho-L-seryl-[protein] + ADP + H(+)</text>
        <dbReference type="Rhea" id="RHEA:17989"/>
        <dbReference type="Rhea" id="RHEA-COMP:9863"/>
        <dbReference type="Rhea" id="RHEA-COMP:11604"/>
        <dbReference type="ChEBI" id="CHEBI:15378"/>
        <dbReference type="ChEBI" id="CHEBI:29999"/>
        <dbReference type="ChEBI" id="CHEBI:30616"/>
        <dbReference type="ChEBI" id="CHEBI:83421"/>
        <dbReference type="ChEBI" id="CHEBI:456216"/>
        <dbReference type="EC" id="2.7.11.1"/>
    </reaction>
</comment>
<evidence type="ECO:0000256" key="11">
    <source>
        <dbReference type="SAM" id="SignalP"/>
    </source>
</evidence>
<dbReference type="Gene3D" id="3.30.200.20">
    <property type="entry name" value="Phosphorylase Kinase, domain 1"/>
    <property type="match status" value="1"/>
</dbReference>
<evidence type="ECO:0000256" key="3">
    <source>
        <dbReference type="ARBA" id="ARBA00022527"/>
    </source>
</evidence>
<feature type="domain" description="Protein kinase" evidence="12">
    <location>
        <begin position="296"/>
        <end position="571"/>
    </location>
</feature>
<proteinExistence type="predicted"/>
<keyword evidence="11" id="KW-0732">Signal</keyword>
<keyword evidence="6" id="KW-0418">Kinase</keyword>
<name>A0A978VX50_ZIZJJ</name>
<dbReference type="InterPro" id="IPR051824">
    <property type="entry name" value="LRR_Rcpt-Like_S/T_Kinase"/>
</dbReference>
<dbReference type="InterPro" id="IPR000719">
    <property type="entry name" value="Prot_kinase_dom"/>
</dbReference>
<dbReference type="AlphaFoldDB" id="A0A978VX50"/>
<evidence type="ECO:0000259" key="12">
    <source>
        <dbReference type="PROSITE" id="PS50011"/>
    </source>
</evidence>
<dbReference type="FunFam" id="3.30.200.20:FF:000610">
    <property type="entry name" value="Cysteine-rich receptor-like protein kinase 40"/>
    <property type="match status" value="1"/>
</dbReference>
<dbReference type="SMART" id="SM00220">
    <property type="entry name" value="S_TKc"/>
    <property type="match status" value="1"/>
</dbReference>
<keyword evidence="3" id="KW-0723">Serine/threonine-protein kinase</keyword>
<keyword evidence="10" id="KW-0472">Membrane</keyword>
<keyword evidence="10" id="KW-1133">Transmembrane helix</keyword>
<dbReference type="GO" id="GO:0004674">
    <property type="term" value="F:protein serine/threonine kinase activity"/>
    <property type="evidence" value="ECO:0007669"/>
    <property type="project" value="UniProtKB-KW"/>
</dbReference>
<dbReference type="PROSITE" id="PS50011">
    <property type="entry name" value="PROTEIN_KINASE_DOM"/>
    <property type="match status" value="1"/>
</dbReference>
<dbReference type="InterPro" id="IPR008271">
    <property type="entry name" value="Ser/Thr_kinase_AS"/>
</dbReference>
<dbReference type="SUPFAM" id="SSF56112">
    <property type="entry name" value="Protein kinase-like (PK-like)"/>
    <property type="match status" value="1"/>
</dbReference>
<gene>
    <name evidence="13" type="ORF">FEM48_Zijuj02G0179500</name>
</gene>
<feature type="transmembrane region" description="Helical" evidence="10">
    <location>
        <begin position="238"/>
        <end position="259"/>
    </location>
</feature>
<dbReference type="PROSITE" id="PS00108">
    <property type="entry name" value="PROTEIN_KINASE_ST"/>
    <property type="match status" value="1"/>
</dbReference>
<protein>
    <recommendedName>
        <fullName evidence="2">non-specific serine/threonine protein kinase</fullName>
        <ecNumber evidence="2">2.7.11.1</ecNumber>
    </recommendedName>
</protein>
<evidence type="ECO:0000256" key="6">
    <source>
        <dbReference type="ARBA" id="ARBA00022777"/>
    </source>
</evidence>
<evidence type="ECO:0000256" key="1">
    <source>
        <dbReference type="ARBA" id="ARBA00004479"/>
    </source>
</evidence>
<dbReference type="InterPro" id="IPR043891">
    <property type="entry name" value="SPARK"/>
</dbReference>
<dbReference type="GO" id="GO:0016020">
    <property type="term" value="C:membrane"/>
    <property type="evidence" value="ECO:0007669"/>
    <property type="project" value="UniProtKB-SubCell"/>
</dbReference>
<comment type="subcellular location">
    <subcellularLocation>
        <location evidence="1">Membrane</location>
        <topology evidence="1">Single-pass type I membrane protein</topology>
    </subcellularLocation>
</comment>
<dbReference type="FunFam" id="1.10.510.10:FF:000530">
    <property type="entry name" value="probable receptor-like protein kinase At5g59700"/>
    <property type="match status" value="1"/>
</dbReference>
<evidence type="ECO:0000256" key="5">
    <source>
        <dbReference type="ARBA" id="ARBA00022741"/>
    </source>
</evidence>
<dbReference type="PANTHER" id="PTHR48006">
    <property type="entry name" value="LEUCINE-RICH REPEAT-CONTAINING PROTEIN DDB_G0281931-RELATED"/>
    <property type="match status" value="1"/>
</dbReference>
<comment type="catalytic activity">
    <reaction evidence="8">
        <text>L-threonyl-[protein] + ATP = O-phospho-L-threonyl-[protein] + ADP + H(+)</text>
        <dbReference type="Rhea" id="RHEA:46608"/>
        <dbReference type="Rhea" id="RHEA-COMP:11060"/>
        <dbReference type="Rhea" id="RHEA-COMP:11605"/>
        <dbReference type="ChEBI" id="CHEBI:15378"/>
        <dbReference type="ChEBI" id="CHEBI:30013"/>
        <dbReference type="ChEBI" id="CHEBI:30616"/>
        <dbReference type="ChEBI" id="CHEBI:61977"/>
        <dbReference type="ChEBI" id="CHEBI:456216"/>
        <dbReference type="EC" id="2.7.11.1"/>
    </reaction>
</comment>
<evidence type="ECO:0000256" key="10">
    <source>
        <dbReference type="SAM" id="Phobius"/>
    </source>
</evidence>
<comment type="caution">
    <text evidence="13">The sequence shown here is derived from an EMBL/GenBank/DDBJ whole genome shotgun (WGS) entry which is preliminary data.</text>
</comment>
<feature type="signal peptide" evidence="11">
    <location>
        <begin position="1"/>
        <end position="23"/>
    </location>
</feature>